<keyword evidence="3" id="KW-1185">Reference proteome</keyword>
<dbReference type="PROSITE" id="PS51409">
    <property type="entry name" value="ARGINASE_2"/>
    <property type="match status" value="1"/>
</dbReference>
<comment type="caution">
    <text evidence="2">The sequence shown here is derived from an EMBL/GenBank/DDBJ whole genome shotgun (WGS) entry which is preliminary data.</text>
</comment>
<dbReference type="Proteomes" id="UP000625210">
    <property type="component" value="Unassembled WGS sequence"/>
</dbReference>
<evidence type="ECO:0000313" key="2">
    <source>
        <dbReference type="EMBL" id="GGE17959.1"/>
    </source>
</evidence>
<proteinExistence type="inferred from homology"/>
<dbReference type="GO" id="GO:0046872">
    <property type="term" value="F:metal ion binding"/>
    <property type="evidence" value="ECO:0007669"/>
    <property type="project" value="InterPro"/>
</dbReference>
<dbReference type="PANTHER" id="PTHR11358">
    <property type="entry name" value="ARGINASE/AGMATINASE"/>
    <property type="match status" value="1"/>
</dbReference>
<dbReference type="GO" id="GO:0008783">
    <property type="term" value="F:agmatinase activity"/>
    <property type="evidence" value="ECO:0007669"/>
    <property type="project" value="TreeGrafter"/>
</dbReference>
<dbReference type="GO" id="GO:0033389">
    <property type="term" value="P:putrescine biosynthetic process from arginine, via agmatine"/>
    <property type="evidence" value="ECO:0007669"/>
    <property type="project" value="TreeGrafter"/>
</dbReference>
<dbReference type="AlphaFoldDB" id="A0A8J2VHR1"/>
<dbReference type="Gene3D" id="3.40.800.10">
    <property type="entry name" value="Ureohydrolase domain"/>
    <property type="match status" value="1"/>
</dbReference>
<organism evidence="2 3">
    <name type="scientific">Marinithermofilum abyssi</name>
    <dbReference type="NCBI Taxonomy" id="1571185"/>
    <lineage>
        <taxon>Bacteria</taxon>
        <taxon>Bacillati</taxon>
        <taxon>Bacillota</taxon>
        <taxon>Bacilli</taxon>
        <taxon>Bacillales</taxon>
        <taxon>Thermoactinomycetaceae</taxon>
        <taxon>Marinithermofilum</taxon>
    </lineage>
</organism>
<dbReference type="InterPro" id="IPR006035">
    <property type="entry name" value="Ureohydrolase"/>
</dbReference>
<dbReference type="PANTHER" id="PTHR11358:SF41">
    <property type="entry name" value="ARGINASE"/>
    <property type="match status" value="1"/>
</dbReference>
<gene>
    <name evidence="2" type="ORF">GCM10011571_19700</name>
</gene>
<dbReference type="InterPro" id="IPR023696">
    <property type="entry name" value="Ureohydrolase_dom_sf"/>
</dbReference>
<evidence type="ECO:0000313" key="3">
    <source>
        <dbReference type="Proteomes" id="UP000625210"/>
    </source>
</evidence>
<dbReference type="EMBL" id="BMHQ01000006">
    <property type="protein sequence ID" value="GGE17959.1"/>
    <property type="molecule type" value="Genomic_DNA"/>
</dbReference>
<accession>A0A8J2VHR1</accession>
<dbReference type="SUPFAM" id="SSF52768">
    <property type="entry name" value="Arginase/deacetylase"/>
    <property type="match status" value="1"/>
</dbReference>
<sequence>MIMGLLHHDVTLLNFGDAYPWQRKLSGFADEWIELTDITEANLFCAHKALAEIGHRLSGRTGHGITFIGNGNYHYVTYLLLSEINRPFSLVLFDNHTDAKLSDGMSGLLSCGSWVAEAAARFPHLRQVLIVGVCAEQNLYPSESHSKIVLWPNTGEPQKLLSVIPTEDVYISIDKDVLDREFAVTNWDHGNMHLRELLVALQTLVRQKNVLGIDVCGELPVPPADTWRYADQLRLNEQANLAILQSVLCA</sequence>
<reference evidence="2" key="1">
    <citation type="journal article" date="2014" name="Int. J. Syst. Evol. Microbiol.">
        <title>Complete genome sequence of Corynebacterium casei LMG S-19264T (=DSM 44701T), isolated from a smear-ripened cheese.</title>
        <authorList>
            <consortium name="US DOE Joint Genome Institute (JGI-PGF)"/>
            <person name="Walter F."/>
            <person name="Albersmeier A."/>
            <person name="Kalinowski J."/>
            <person name="Ruckert C."/>
        </authorList>
    </citation>
    <scope>NUCLEOTIDE SEQUENCE</scope>
    <source>
        <strain evidence="2">CGMCC 1.15179</strain>
    </source>
</reference>
<name>A0A8J2VHR1_9BACL</name>
<dbReference type="RefSeq" id="WP_188647720.1">
    <property type="nucleotide sequence ID" value="NZ_BMHQ01000006.1"/>
</dbReference>
<reference evidence="2" key="2">
    <citation type="submission" date="2020-09" db="EMBL/GenBank/DDBJ databases">
        <authorList>
            <person name="Sun Q."/>
            <person name="Zhou Y."/>
        </authorList>
    </citation>
    <scope>NUCLEOTIDE SEQUENCE</scope>
    <source>
        <strain evidence="2">CGMCC 1.15179</strain>
    </source>
</reference>
<protein>
    <submittedName>
        <fullName evidence="2">Arginase</fullName>
    </submittedName>
</protein>
<comment type="similarity">
    <text evidence="1">Belongs to the arginase family.</text>
</comment>
<dbReference type="Pfam" id="PF00491">
    <property type="entry name" value="Arginase"/>
    <property type="match status" value="1"/>
</dbReference>
<evidence type="ECO:0000256" key="1">
    <source>
        <dbReference type="PROSITE-ProRule" id="PRU00742"/>
    </source>
</evidence>